<reference evidence="1 2" key="1">
    <citation type="journal article" date="2020" name="ISME J.">
        <title>Comparative genomics reveals insights into cyanobacterial evolution and habitat adaptation.</title>
        <authorList>
            <person name="Chen M.Y."/>
            <person name="Teng W.K."/>
            <person name="Zhao L."/>
            <person name="Hu C.X."/>
            <person name="Zhou Y.K."/>
            <person name="Han B.P."/>
            <person name="Song L.R."/>
            <person name="Shu W.S."/>
        </authorList>
    </citation>
    <scope>NUCLEOTIDE SEQUENCE [LARGE SCALE GENOMIC DNA]</scope>
    <source>
        <strain evidence="1 2">FACHB-288</strain>
    </source>
</reference>
<dbReference type="EMBL" id="JACJQH010000043">
    <property type="protein sequence ID" value="MBD2198565.1"/>
    <property type="molecule type" value="Genomic_DNA"/>
</dbReference>
<sequence>MNTSIWLVGTLATHRRQRILQNVIAAQLVENQLPSFGLCLMFGIDFQEAAESQEKDWYNWSQEPGRTLLLIPPFETKKSSIPCNWEIRRRSGVKPQQDSPLVKALAPEVDYELQGQLQIASEIGGAWEDMSINTAYYRKHPHSGIFAITCLPIWSLAVLDKEQELQKWLETLHSLAGQPVENQAVDQTSFQLKEEHVIVMLHLVSQKFVDAATALTALQSSTIFSLDRNTAQTCLGDLQSQGLVKGVQLTESGIDVIRQSPYLAYAEELEALAR</sequence>
<keyword evidence="2" id="KW-1185">Reference proteome</keyword>
<name>A0ABR8AH62_9CYAN</name>
<organism evidence="1 2">
    <name type="scientific">Calothrix parietina FACHB-288</name>
    <dbReference type="NCBI Taxonomy" id="2692896"/>
    <lineage>
        <taxon>Bacteria</taxon>
        <taxon>Bacillati</taxon>
        <taxon>Cyanobacteriota</taxon>
        <taxon>Cyanophyceae</taxon>
        <taxon>Nostocales</taxon>
        <taxon>Calotrichaceae</taxon>
        <taxon>Calothrix</taxon>
    </lineage>
</organism>
<accession>A0ABR8AH62</accession>
<dbReference type="RefSeq" id="WP_190546465.1">
    <property type="nucleotide sequence ID" value="NZ_CAWPNO010000077.1"/>
</dbReference>
<protein>
    <submittedName>
        <fullName evidence="1">Uncharacterized protein</fullName>
    </submittedName>
</protein>
<comment type="caution">
    <text evidence="1">The sequence shown here is derived from an EMBL/GenBank/DDBJ whole genome shotgun (WGS) entry which is preliminary data.</text>
</comment>
<evidence type="ECO:0000313" key="1">
    <source>
        <dbReference type="EMBL" id="MBD2198565.1"/>
    </source>
</evidence>
<evidence type="ECO:0000313" key="2">
    <source>
        <dbReference type="Proteomes" id="UP000658514"/>
    </source>
</evidence>
<proteinExistence type="predicted"/>
<gene>
    <name evidence="1" type="ORF">H6G24_24270</name>
</gene>
<dbReference type="Proteomes" id="UP000658514">
    <property type="component" value="Unassembled WGS sequence"/>
</dbReference>